<proteinExistence type="predicted"/>
<evidence type="ECO:0000313" key="3">
    <source>
        <dbReference type="Proteomes" id="UP000078576"/>
    </source>
</evidence>
<organism evidence="2 3">
    <name type="scientific">Cytospora mali</name>
    <name type="common">Apple Valsa canker fungus</name>
    <name type="synonym">Valsa mali</name>
    <dbReference type="NCBI Taxonomy" id="578113"/>
    <lineage>
        <taxon>Eukaryota</taxon>
        <taxon>Fungi</taxon>
        <taxon>Dikarya</taxon>
        <taxon>Ascomycota</taxon>
        <taxon>Pezizomycotina</taxon>
        <taxon>Sordariomycetes</taxon>
        <taxon>Sordariomycetidae</taxon>
        <taxon>Diaporthales</taxon>
        <taxon>Cytosporaceae</taxon>
        <taxon>Cytospora</taxon>
    </lineage>
</organism>
<feature type="compositionally biased region" description="Low complexity" evidence="1">
    <location>
        <begin position="177"/>
        <end position="186"/>
    </location>
</feature>
<dbReference type="AlphaFoldDB" id="A0A194V513"/>
<gene>
    <name evidence="2" type="ORF">VP1G_06222</name>
</gene>
<feature type="compositionally biased region" description="Basic residues" evidence="1">
    <location>
        <begin position="322"/>
        <end position="337"/>
    </location>
</feature>
<feature type="compositionally biased region" description="Polar residues" evidence="1">
    <location>
        <begin position="153"/>
        <end position="164"/>
    </location>
</feature>
<sequence>MSYPHDNSSHHRSRHSTTSASEDANLAHVPYSPQPRLEQQSNAQAYGYTTPQRPQVLPLFSRSGSQQTSAHFSSSHISQNESLWSTPDTPKFSDNTADTTLSNPSSPLAGSDVFVVHRYNRQPIQSQYGTDMSYGTEIYEAQQSSPVRERRQSVSNNTQLPSTGRDSHGGSHHRSNGYPSGPSGSGSRKHQDYLVLDFPVFEEDEVMLDGDRNLQSQPDLQPMPVYTHQLRPTLAGVGDRFDDQRHSQSAIRRADADLRIYGNSIEDSLGYANPEILSRSPESLASSMASLMVNNGSASGSRDDYTGQQQQQRHPSNGGSHRSSHDRRRPSSSRHKGDRSANVDGREPSQKNTHYPPAPSRAQMPPQSVPWSESMPSSSMQTSSYDQASGQQVPPATMGLQRSPISPSAAISGYNQQTQQGIPFGNTADQSMYQGDGYSQYTWENGTYNHQYWLPRDGRSNDTSSRYPPN</sequence>
<feature type="compositionally biased region" description="Polar residues" evidence="1">
    <location>
        <begin position="461"/>
        <end position="470"/>
    </location>
</feature>
<dbReference type="Proteomes" id="UP000078576">
    <property type="component" value="Unassembled WGS sequence"/>
</dbReference>
<feature type="region of interest" description="Disordered" evidence="1">
    <location>
        <begin position="1"/>
        <end position="110"/>
    </location>
</feature>
<feature type="region of interest" description="Disordered" evidence="1">
    <location>
        <begin position="293"/>
        <end position="441"/>
    </location>
</feature>
<accession>A0A194V513</accession>
<protein>
    <submittedName>
        <fullName evidence="2">Uncharacterized protein</fullName>
    </submittedName>
</protein>
<dbReference type="EMBL" id="KN714722">
    <property type="protein sequence ID" value="KUI59004.1"/>
    <property type="molecule type" value="Genomic_DNA"/>
</dbReference>
<feature type="compositionally biased region" description="Polar residues" evidence="1">
    <location>
        <begin position="62"/>
        <end position="108"/>
    </location>
</feature>
<reference evidence="3" key="1">
    <citation type="submission" date="2014-12" db="EMBL/GenBank/DDBJ databases">
        <title>Genome Sequence of Valsa Canker Pathogens Uncovers a Specific Adaption of Colonization on Woody Bark.</title>
        <authorList>
            <person name="Yin Z."/>
            <person name="Liu H."/>
            <person name="Gao X."/>
            <person name="Li Z."/>
            <person name="Song N."/>
            <person name="Ke X."/>
            <person name="Dai Q."/>
            <person name="Wu Y."/>
            <person name="Sun Y."/>
            <person name="Xu J.-R."/>
            <person name="Kang Z.K."/>
            <person name="Wang L."/>
            <person name="Huang L."/>
        </authorList>
    </citation>
    <scope>NUCLEOTIDE SEQUENCE [LARGE SCALE GENOMIC DNA]</scope>
    <source>
        <strain evidence="3">SXYL134</strain>
    </source>
</reference>
<feature type="compositionally biased region" description="Low complexity" evidence="1">
    <location>
        <begin position="369"/>
        <end position="389"/>
    </location>
</feature>
<keyword evidence="3" id="KW-1185">Reference proteome</keyword>
<feature type="region of interest" description="Disordered" evidence="1">
    <location>
        <begin position="451"/>
        <end position="470"/>
    </location>
</feature>
<feature type="compositionally biased region" description="Polar residues" evidence="1">
    <location>
        <begin position="293"/>
        <end position="319"/>
    </location>
</feature>
<name>A0A194V513_CYTMA</name>
<evidence type="ECO:0000313" key="2">
    <source>
        <dbReference type="EMBL" id="KUI59004.1"/>
    </source>
</evidence>
<feature type="compositionally biased region" description="Polar residues" evidence="1">
    <location>
        <begin position="37"/>
        <end position="53"/>
    </location>
</feature>
<feature type="compositionally biased region" description="Polar residues" evidence="1">
    <location>
        <begin position="413"/>
        <end position="441"/>
    </location>
</feature>
<feature type="compositionally biased region" description="Basic and acidic residues" evidence="1">
    <location>
        <begin position="338"/>
        <end position="349"/>
    </location>
</feature>
<feature type="region of interest" description="Disordered" evidence="1">
    <location>
        <begin position="141"/>
        <end position="189"/>
    </location>
</feature>
<evidence type="ECO:0000256" key="1">
    <source>
        <dbReference type="SAM" id="MobiDB-lite"/>
    </source>
</evidence>